<dbReference type="SUPFAM" id="SSF46548">
    <property type="entry name" value="alpha-helical ferredoxin"/>
    <property type="match status" value="1"/>
</dbReference>
<dbReference type="RefSeq" id="WP_072668345.1">
    <property type="nucleotide sequence ID" value="NZ_JADIEX010000050.1"/>
</dbReference>
<dbReference type="InterPro" id="IPR017900">
    <property type="entry name" value="4Fe4S_Fe_S_CS"/>
</dbReference>
<dbReference type="GO" id="GO:0051536">
    <property type="term" value="F:iron-sulfur cluster binding"/>
    <property type="evidence" value="ECO:0007669"/>
    <property type="project" value="UniProtKB-KW"/>
</dbReference>
<feature type="domain" description="4Fe-4S ferredoxin-type" evidence="4">
    <location>
        <begin position="302"/>
        <end position="331"/>
    </location>
</feature>
<dbReference type="AlphaFoldDB" id="A0A2X1LZK5"/>
<evidence type="ECO:0000313" key="6">
    <source>
        <dbReference type="EMBL" id="RDA31930.1"/>
    </source>
</evidence>
<dbReference type="PANTHER" id="PTHR40447:SF1">
    <property type="entry name" value="ANAEROBIC SULFITE REDUCTASE SUBUNIT A"/>
    <property type="match status" value="1"/>
</dbReference>
<dbReference type="PROSITE" id="PS00198">
    <property type="entry name" value="4FE4S_FER_1"/>
    <property type="match status" value="1"/>
</dbReference>
<dbReference type="InterPro" id="IPR017896">
    <property type="entry name" value="4Fe4S_Fe-S-bd"/>
</dbReference>
<dbReference type="EMBL" id="QOGZ01000062">
    <property type="protein sequence ID" value="RDA31930.1"/>
    <property type="molecule type" value="Genomic_DNA"/>
</dbReference>
<dbReference type="Pfam" id="PF17179">
    <property type="entry name" value="Fer4_22"/>
    <property type="match status" value="1"/>
</dbReference>
<dbReference type="Proteomes" id="UP000253687">
    <property type="component" value="Unassembled WGS sequence"/>
</dbReference>
<dbReference type="EMBL" id="CP070393">
    <property type="protein sequence ID" value="QRZ96681.1"/>
    <property type="molecule type" value="Genomic_DNA"/>
</dbReference>
<gene>
    <name evidence="6" type="primary">asrA</name>
    <name evidence="6" type="ORF">DTL43_25445</name>
    <name evidence="5" type="ORF">JNP96_23280</name>
</gene>
<evidence type="ECO:0000313" key="7">
    <source>
        <dbReference type="Proteomes" id="UP000253687"/>
    </source>
</evidence>
<dbReference type="PANTHER" id="PTHR40447">
    <property type="entry name" value="ANAEROBIC SULFITE REDUCTASE SUBUNIT A"/>
    <property type="match status" value="1"/>
</dbReference>
<protein>
    <submittedName>
        <fullName evidence="6">Anaerobic sulfite reductase subunit A</fullName>
    </submittedName>
</protein>
<evidence type="ECO:0000256" key="2">
    <source>
        <dbReference type="ARBA" id="ARBA00023004"/>
    </source>
</evidence>
<reference evidence="6 7" key="1">
    <citation type="submission" date="2018-07" db="EMBL/GenBank/DDBJ databases">
        <title>Whole Genome Sequence Analysis of Avian Pathogenic E. coli - An Australian Perspective.</title>
        <authorList>
            <person name="Cummins M.L."/>
            <person name="Reid C.J."/>
            <person name="Roy Chowdhury P."/>
            <person name="Bushell R."/>
            <person name="Esbert N."/>
            <person name="Tivendale K.A."/>
            <person name="Noormohammadi A.H."/>
            <person name="Islam S."/>
            <person name="Marenda M.S."/>
            <person name="Browning G.F."/>
            <person name="Markham P.F."/>
            <person name="Djordjevic S.P."/>
        </authorList>
    </citation>
    <scope>NUCLEOTIDE SEQUENCE [LARGE SCALE GENOMIC DNA]</scope>
    <source>
        <strain evidence="6 7">AVC211</strain>
    </source>
</reference>
<feature type="domain" description="4Fe-4S ferredoxin-type" evidence="4">
    <location>
        <begin position="219"/>
        <end position="251"/>
    </location>
</feature>
<dbReference type="Proteomes" id="UP000663166">
    <property type="component" value="Chromosome"/>
</dbReference>
<reference evidence="5" key="2">
    <citation type="submission" date="2021-02" db="EMBL/GenBank/DDBJ databases">
        <title>Co-localization of colistin and carbapenem -resistance genes on a novel transferable IncHI2 plasmid in Escherichia coli from chicken-origin.</title>
        <authorList>
            <person name="Hoffmann M."/>
            <person name="Balkey M."/>
            <person name="Ronco T."/>
            <person name="Hendriksen R.S."/>
        </authorList>
    </citation>
    <scope>NUCLEOTIDE SEQUENCE</scope>
    <source>
        <strain evidence="5">CFSAN083829</strain>
    </source>
</reference>
<sequence length="347" mass="39766">MAVKITPEEFSLLIQRLNTRWRVLAPSAEFRGGRFADTDNIIYQQIRGWDDLVWQEKSHMSPNTIISPITETLFYFNKDTIQIAETDTTPVLIFARACDINAMSRLDYMYLSNGNNSDYSYQRLRDHIRFVLIECPQSFENCFCVSMGSNKTDNYSAAMRFSDDGASVFIRDAFFEEALQGMGQRTEYEPVFVSENPEQVTLPEKICQSPQSVRDIIINHPLWDEYNSRCIGCGRCTTGGPTCTCYSVFDVAYDENPQRGERRRQWASCMVPGFSDMAGGHRFRQSAGERLRYRALHKVNDYKARNGTEHMCVGCGRCDDRCPQYIKFSRIINKMTAAVRQALSGEA</sequence>
<accession>A0A2X1LZK5</accession>
<keyword evidence="3" id="KW-0411">Iron-sulfur</keyword>
<keyword evidence="2" id="KW-0408">Iron</keyword>
<keyword evidence="1" id="KW-0479">Metal-binding</keyword>
<dbReference type="InterPro" id="IPR014259">
    <property type="entry name" value="Sulphite_reductase_A"/>
</dbReference>
<dbReference type="NCBIfam" id="TIGR02910">
    <property type="entry name" value="sulfite_red_A"/>
    <property type="match status" value="1"/>
</dbReference>
<dbReference type="PROSITE" id="PS51379">
    <property type="entry name" value="4FE4S_FER_2"/>
    <property type="match status" value="2"/>
</dbReference>
<organism evidence="6 7">
    <name type="scientific">Escherichia coli</name>
    <dbReference type="NCBI Taxonomy" id="562"/>
    <lineage>
        <taxon>Bacteria</taxon>
        <taxon>Pseudomonadati</taxon>
        <taxon>Pseudomonadota</taxon>
        <taxon>Gammaproteobacteria</taxon>
        <taxon>Enterobacterales</taxon>
        <taxon>Enterobacteriaceae</taxon>
        <taxon>Escherichia</taxon>
    </lineage>
</organism>
<proteinExistence type="predicted"/>
<dbReference type="GO" id="GO:0046872">
    <property type="term" value="F:metal ion binding"/>
    <property type="evidence" value="ECO:0007669"/>
    <property type="project" value="UniProtKB-KW"/>
</dbReference>
<evidence type="ECO:0000256" key="3">
    <source>
        <dbReference type="ARBA" id="ARBA00023014"/>
    </source>
</evidence>
<evidence type="ECO:0000259" key="4">
    <source>
        <dbReference type="PROSITE" id="PS51379"/>
    </source>
</evidence>
<evidence type="ECO:0000256" key="1">
    <source>
        <dbReference type="ARBA" id="ARBA00022723"/>
    </source>
</evidence>
<evidence type="ECO:0000313" key="5">
    <source>
        <dbReference type="EMBL" id="QRZ96681.1"/>
    </source>
</evidence>
<name>A0A2X1LZK5_ECOLX</name>